<protein>
    <recommendedName>
        <fullName evidence="3">Bacteriocin</fullName>
    </recommendedName>
</protein>
<name>A0A0P7YQY0_9CYAN</name>
<gene>
    <name evidence="1" type="ORF">HLUCCA11_20090</name>
</gene>
<evidence type="ECO:0008006" key="3">
    <source>
        <dbReference type="Google" id="ProtNLM"/>
    </source>
</evidence>
<dbReference type="AlphaFoldDB" id="A0A0P7YQY0"/>
<accession>A0A0P7YQY0</accession>
<reference evidence="1 2" key="1">
    <citation type="submission" date="2015-09" db="EMBL/GenBank/DDBJ databases">
        <title>Identification and resolution of microdiversity through metagenomic sequencing of parallel consortia.</title>
        <authorList>
            <person name="Nelson W.C."/>
            <person name="Romine M.F."/>
            <person name="Lindemann S.R."/>
        </authorList>
    </citation>
    <scope>NUCLEOTIDE SEQUENCE [LARGE SCALE GENOMIC DNA]</scope>
    <source>
        <strain evidence="1">Ana</strain>
    </source>
</reference>
<proteinExistence type="predicted"/>
<evidence type="ECO:0000313" key="2">
    <source>
        <dbReference type="Proteomes" id="UP000050465"/>
    </source>
</evidence>
<organism evidence="1 2">
    <name type="scientific">Phormidesmis priestleyi Ana</name>
    <dbReference type="NCBI Taxonomy" id="1666911"/>
    <lineage>
        <taxon>Bacteria</taxon>
        <taxon>Bacillati</taxon>
        <taxon>Cyanobacteriota</taxon>
        <taxon>Cyanophyceae</taxon>
        <taxon>Leptolyngbyales</taxon>
        <taxon>Leptolyngbyaceae</taxon>
        <taxon>Phormidesmis</taxon>
    </lineage>
</organism>
<evidence type="ECO:0000313" key="1">
    <source>
        <dbReference type="EMBL" id="KPQ32939.1"/>
    </source>
</evidence>
<sequence length="86" mass="9007">MSDINKLDDTLFSELTTTEEASLAGGWFNTLNLYFGNSKSGHVNGGDFKAFAGGSGTVNFVKNGGITGYSQVSSHSSYATISGFSH</sequence>
<comment type="caution">
    <text evidence="1">The sequence shown here is derived from an EMBL/GenBank/DDBJ whole genome shotgun (WGS) entry which is preliminary data.</text>
</comment>
<dbReference type="Proteomes" id="UP000050465">
    <property type="component" value="Unassembled WGS sequence"/>
</dbReference>
<dbReference type="EMBL" id="LJZR01000042">
    <property type="protein sequence ID" value="KPQ32939.1"/>
    <property type="molecule type" value="Genomic_DNA"/>
</dbReference>